<evidence type="ECO:0000313" key="5">
    <source>
        <dbReference type="EMBL" id="MFI1965807.1"/>
    </source>
</evidence>
<dbReference type="InterPro" id="IPR036188">
    <property type="entry name" value="FAD/NAD-bd_sf"/>
</dbReference>
<dbReference type="SUPFAM" id="SSF51905">
    <property type="entry name" value="FAD/NAD(P)-binding domain"/>
    <property type="match status" value="1"/>
</dbReference>
<keyword evidence="6" id="KW-1185">Reference proteome</keyword>
<organism evidence="5 6">
    <name type="scientific">Streptomyces pathocidini</name>
    <dbReference type="NCBI Taxonomy" id="1650571"/>
    <lineage>
        <taxon>Bacteria</taxon>
        <taxon>Bacillati</taxon>
        <taxon>Actinomycetota</taxon>
        <taxon>Actinomycetes</taxon>
        <taxon>Kitasatosporales</taxon>
        <taxon>Streptomycetaceae</taxon>
        <taxon>Streptomyces</taxon>
    </lineage>
</organism>
<protein>
    <submittedName>
        <fullName evidence="5">Flavin monoamine oxidase family protein</fullName>
    </submittedName>
</protein>
<dbReference type="EMBL" id="JBIRWE010000006">
    <property type="protein sequence ID" value="MFI1965807.1"/>
    <property type="molecule type" value="Genomic_DNA"/>
</dbReference>
<comment type="similarity">
    <text evidence="2">Belongs to the flavin monoamine oxidase family.</text>
</comment>
<evidence type="ECO:0000313" key="6">
    <source>
        <dbReference type="Proteomes" id="UP001611548"/>
    </source>
</evidence>
<evidence type="ECO:0000259" key="4">
    <source>
        <dbReference type="Pfam" id="PF01593"/>
    </source>
</evidence>
<gene>
    <name evidence="5" type="ORF">ACH429_17145</name>
</gene>
<dbReference type="PANTHER" id="PTHR43563:SF1">
    <property type="entry name" value="AMINE OXIDASE [FLAVIN-CONTAINING] B"/>
    <property type="match status" value="1"/>
</dbReference>
<accession>A0ABW7UW12</accession>
<sequence length="457" mass="48509">MGQVEEVAADVCVVGAGFAGLAAARELAQAGREVVMLEAADRVGGRVWNREMPGGTTVVSAGGTWLGKGQDRMFQLCREYGLEVYPQDDSGHHLVHLDGRNQRYRGGIPKAGPGTLTALGFALLRLNLMVRRLPADAPWQARGARTLDARTLGGWLAGPLNVPSANALAYLRSTMSLLFCTDPAEVSLLGALVLARGGGKSGFTYYTDARRTESHLVDGGVPELARRMGGALGDALRLSSPVRRIAQNTDGVRVFTDALVVRARQVIVATPPVLAGRILYDPPLPAAHSHLRQRVVPGAVLRVHTEYPEPFWRAEQLSGQTFAPRSPIPISIDQTPRTGSPGVLSSYAFGAGAVQLGRLDPAERRRVWLGALADRLGPQAGRPTAYLETDWSAQPWALGGMVGHFPPGALTTYGSALRAPVGRVHWAGTESATLMHGLMEGAVRSGERAAAEVLAAA</sequence>
<dbReference type="InterPro" id="IPR002937">
    <property type="entry name" value="Amino_oxidase"/>
</dbReference>
<dbReference type="Pfam" id="PF01593">
    <property type="entry name" value="Amino_oxidase"/>
    <property type="match status" value="1"/>
</dbReference>
<dbReference type="PRINTS" id="PR00757">
    <property type="entry name" value="AMINEOXDASEF"/>
</dbReference>
<comment type="caution">
    <text evidence="5">The sequence shown here is derived from an EMBL/GenBank/DDBJ whole genome shotgun (WGS) entry which is preliminary data.</text>
</comment>
<evidence type="ECO:0000256" key="1">
    <source>
        <dbReference type="ARBA" id="ARBA00001974"/>
    </source>
</evidence>
<name>A0ABW7UW12_9ACTN</name>
<dbReference type="InterPro" id="IPR050703">
    <property type="entry name" value="Flavin_MAO"/>
</dbReference>
<feature type="domain" description="Amine oxidase" evidence="4">
    <location>
        <begin position="18"/>
        <end position="454"/>
    </location>
</feature>
<dbReference type="Gene3D" id="1.10.405.10">
    <property type="entry name" value="Guanine Nucleotide Dissociation Inhibitor, domain 1"/>
    <property type="match status" value="1"/>
</dbReference>
<evidence type="ECO:0000256" key="2">
    <source>
        <dbReference type="ARBA" id="ARBA00005995"/>
    </source>
</evidence>
<proteinExistence type="inferred from homology"/>
<dbReference type="Gene3D" id="3.50.50.60">
    <property type="entry name" value="FAD/NAD(P)-binding domain"/>
    <property type="match status" value="1"/>
</dbReference>
<dbReference type="RefSeq" id="WP_240483639.1">
    <property type="nucleotide sequence ID" value="NZ_JBIRWE010000006.1"/>
</dbReference>
<dbReference type="PANTHER" id="PTHR43563">
    <property type="entry name" value="AMINE OXIDASE"/>
    <property type="match status" value="1"/>
</dbReference>
<comment type="cofactor">
    <cofactor evidence="1">
        <name>FAD</name>
        <dbReference type="ChEBI" id="CHEBI:57692"/>
    </cofactor>
</comment>
<dbReference type="InterPro" id="IPR001613">
    <property type="entry name" value="Flavin_amine_oxidase"/>
</dbReference>
<dbReference type="Proteomes" id="UP001611548">
    <property type="component" value="Unassembled WGS sequence"/>
</dbReference>
<keyword evidence="3" id="KW-0560">Oxidoreductase</keyword>
<reference evidence="5 6" key="1">
    <citation type="submission" date="2024-10" db="EMBL/GenBank/DDBJ databases">
        <title>The Natural Products Discovery Center: Release of the First 8490 Sequenced Strains for Exploring Actinobacteria Biosynthetic Diversity.</title>
        <authorList>
            <person name="Kalkreuter E."/>
            <person name="Kautsar S.A."/>
            <person name="Yang D."/>
            <person name="Bader C.D."/>
            <person name="Teijaro C.N."/>
            <person name="Fluegel L."/>
            <person name="Davis C.M."/>
            <person name="Simpson J.R."/>
            <person name="Lauterbach L."/>
            <person name="Steele A.D."/>
            <person name="Gui C."/>
            <person name="Meng S."/>
            <person name="Li G."/>
            <person name="Viehrig K."/>
            <person name="Ye F."/>
            <person name="Su P."/>
            <person name="Kiefer A.F."/>
            <person name="Nichols A."/>
            <person name="Cepeda A.J."/>
            <person name="Yan W."/>
            <person name="Fan B."/>
            <person name="Jiang Y."/>
            <person name="Adhikari A."/>
            <person name="Zheng C.-J."/>
            <person name="Schuster L."/>
            <person name="Cowan T.M."/>
            <person name="Smanski M.J."/>
            <person name="Chevrette M.G."/>
            <person name="De Carvalho L.P.S."/>
            <person name="Shen B."/>
        </authorList>
    </citation>
    <scope>NUCLEOTIDE SEQUENCE [LARGE SCALE GENOMIC DNA]</scope>
    <source>
        <strain evidence="5 6">NPDC020327</strain>
    </source>
</reference>
<dbReference type="SUPFAM" id="SSF54373">
    <property type="entry name" value="FAD-linked reductases, C-terminal domain"/>
    <property type="match status" value="1"/>
</dbReference>
<evidence type="ECO:0000256" key="3">
    <source>
        <dbReference type="ARBA" id="ARBA00023002"/>
    </source>
</evidence>
<dbReference type="Gene3D" id="3.90.660.10">
    <property type="match status" value="1"/>
</dbReference>